<dbReference type="Proteomes" id="UP000428333">
    <property type="component" value="Linkage Group LG08"/>
</dbReference>
<keyword evidence="3" id="KW-1185">Reference proteome</keyword>
<gene>
    <name evidence="2" type="ORF">C3L33_13316</name>
</gene>
<evidence type="ECO:0000256" key="1">
    <source>
        <dbReference type="SAM" id="MobiDB-lite"/>
    </source>
</evidence>
<protein>
    <submittedName>
        <fullName evidence="2">Uncharacterized protein</fullName>
    </submittedName>
</protein>
<organism evidence="2 3">
    <name type="scientific">Rhododendron williamsianum</name>
    <dbReference type="NCBI Taxonomy" id="262921"/>
    <lineage>
        <taxon>Eukaryota</taxon>
        <taxon>Viridiplantae</taxon>
        <taxon>Streptophyta</taxon>
        <taxon>Embryophyta</taxon>
        <taxon>Tracheophyta</taxon>
        <taxon>Spermatophyta</taxon>
        <taxon>Magnoliopsida</taxon>
        <taxon>eudicotyledons</taxon>
        <taxon>Gunneridae</taxon>
        <taxon>Pentapetalae</taxon>
        <taxon>asterids</taxon>
        <taxon>Ericales</taxon>
        <taxon>Ericaceae</taxon>
        <taxon>Ericoideae</taxon>
        <taxon>Rhodoreae</taxon>
        <taxon>Rhododendron</taxon>
    </lineage>
</organism>
<name>A0A6A4LE61_9ERIC</name>
<dbReference type="InterPro" id="IPR051105">
    <property type="entry name" value="WWC/KIBRA_Hippo_Reg"/>
</dbReference>
<comment type="caution">
    <text evidence="2">The sequence shown here is derived from an EMBL/GenBank/DDBJ whole genome shotgun (WGS) entry which is preliminary data.</text>
</comment>
<reference evidence="2 3" key="1">
    <citation type="journal article" date="2019" name="Genome Biol. Evol.">
        <title>The Rhododendron genome and chromosomal organization provide insight into shared whole-genome duplications across the heath family (Ericaceae).</title>
        <authorList>
            <person name="Soza V.L."/>
            <person name="Lindsley D."/>
            <person name="Waalkes A."/>
            <person name="Ramage E."/>
            <person name="Patwardhan R.P."/>
            <person name="Burton J.N."/>
            <person name="Adey A."/>
            <person name="Kumar A."/>
            <person name="Qiu R."/>
            <person name="Shendure J."/>
            <person name="Hall B."/>
        </authorList>
    </citation>
    <scope>NUCLEOTIDE SEQUENCE [LARGE SCALE GENOMIC DNA]</scope>
    <source>
        <strain evidence="2">RSF 1966-606</strain>
    </source>
</reference>
<evidence type="ECO:0000313" key="2">
    <source>
        <dbReference type="EMBL" id="KAE9454794.1"/>
    </source>
</evidence>
<dbReference type="AlphaFoldDB" id="A0A6A4LE61"/>
<accession>A0A6A4LE61</accession>
<proteinExistence type="predicted"/>
<dbReference type="PANTHER" id="PTHR14791:SF29">
    <property type="entry name" value="PROTEIN KIBRA"/>
    <property type="match status" value="1"/>
</dbReference>
<feature type="region of interest" description="Disordered" evidence="1">
    <location>
        <begin position="122"/>
        <end position="157"/>
    </location>
</feature>
<dbReference type="EMBL" id="QEFC01002095">
    <property type="protein sequence ID" value="KAE9454794.1"/>
    <property type="molecule type" value="Genomic_DNA"/>
</dbReference>
<sequence>MTAPNMATITASLERSLQNCSLNQNSPINSGGGGVGFSSSSDSTENQEYHCSDSTLELNSQTSLPYHWEQCLDLKVRSIIRRALGPFNSTGEMYYINWRTGMKAKEDPRTAASAFSGDFYSEDDSSYDSEGSSSESSPSSSVTQQQYHHQQQYEGEEQQQQQINQVLVVAGCKGCLMYFMVPKQFGRRTANTMADKLASNGLQGVGTRTWESRPPDWLWDSLDRDLS</sequence>
<feature type="region of interest" description="Disordered" evidence="1">
    <location>
        <begin position="22"/>
        <end position="48"/>
    </location>
</feature>
<evidence type="ECO:0000313" key="3">
    <source>
        <dbReference type="Proteomes" id="UP000428333"/>
    </source>
</evidence>
<feature type="non-terminal residue" evidence="2">
    <location>
        <position position="1"/>
    </location>
</feature>
<feature type="compositionally biased region" description="Low complexity" evidence="1">
    <location>
        <begin position="128"/>
        <end position="157"/>
    </location>
</feature>
<dbReference type="PANTHER" id="PTHR14791">
    <property type="entry name" value="BOMB/KIRA PROTEINS"/>
    <property type="match status" value="1"/>
</dbReference>
<dbReference type="OrthoDB" id="1930512at2759"/>